<evidence type="ECO:0000256" key="5">
    <source>
        <dbReference type="ARBA" id="ARBA00023136"/>
    </source>
</evidence>
<dbReference type="Pfam" id="PF07502">
    <property type="entry name" value="MANEC"/>
    <property type="match status" value="1"/>
</dbReference>
<dbReference type="FunFam" id="4.10.410.10:FF:000020">
    <property type="entry name" value="Collagen, type VI, alpha 3"/>
    <property type="match status" value="2"/>
</dbReference>
<dbReference type="PRINTS" id="PR00759">
    <property type="entry name" value="BASICPTASE"/>
</dbReference>
<feature type="domain" description="BPTI/Kunitz inhibitor" evidence="11">
    <location>
        <begin position="317"/>
        <end position="367"/>
    </location>
</feature>
<dbReference type="SMART" id="SM00765">
    <property type="entry name" value="MANEC"/>
    <property type="match status" value="1"/>
</dbReference>
<dbReference type="AlphaFoldDB" id="A0A315W3L6"/>
<dbReference type="CDD" id="cd00109">
    <property type="entry name" value="Kunitz-type"/>
    <property type="match status" value="1"/>
</dbReference>
<dbReference type="PROSITE" id="PS50279">
    <property type="entry name" value="BPTI_KUNITZ_2"/>
    <property type="match status" value="3"/>
</dbReference>
<accession>A0A315W3L6</accession>
<feature type="chain" id="PRO_5016318858" description="BPTI/Kunitz inhibitor domain-containing protein" evidence="10">
    <location>
        <begin position="19"/>
        <end position="450"/>
    </location>
</feature>
<dbReference type="Proteomes" id="UP000250572">
    <property type="component" value="Unassembled WGS sequence"/>
</dbReference>
<dbReference type="InterPro" id="IPR002223">
    <property type="entry name" value="Kunitz_BPTI"/>
</dbReference>
<evidence type="ECO:0000256" key="2">
    <source>
        <dbReference type="ARBA" id="ARBA00022690"/>
    </source>
</evidence>
<keyword evidence="5 9" id="KW-0472">Membrane</keyword>
<organism evidence="12 13">
    <name type="scientific">Gambusia affinis</name>
    <name type="common">Western mosquitofish</name>
    <name type="synonym">Heterandria affinis</name>
    <dbReference type="NCBI Taxonomy" id="33528"/>
    <lineage>
        <taxon>Eukaryota</taxon>
        <taxon>Metazoa</taxon>
        <taxon>Chordata</taxon>
        <taxon>Craniata</taxon>
        <taxon>Vertebrata</taxon>
        <taxon>Euteleostomi</taxon>
        <taxon>Actinopterygii</taxon>
        <taxon>Neopterygii</taxon>
        <taxon>Teleostei</taxon>
        <taxon>Neoteleostei</taxon>
        <taxon>Acanthomorphata</taxon>
        <taxon>Ovalentaria</taxon>
        <taxon>Atherinomorphae</taxon>
        <taxon>Cyprinodontiformes</taxon>
        <taxon>Poeciliidae</taxon>
        <taxon>Poeciliinae</taxon>
        <taxon>Gambusia</taxon>
    </lineage>
</organism>
<evidence type="ECO:0000256" key="10">
    <source>
        <dbReference type="SAM" id="SignalP"/>
    </source>
</evidence>
<evidence type="ECO:0000256" key="6">
    <source>
        <dbReference type="ARBA" id="ARBA00023157"/>
    </source>
</evidence>
<dbReference type="Pfam" id="PF00014">
    <property type="entry name" value="Kunitz_BPTI"/>
    <property type="match status" value="3"/>
</dbReference>
<evidence type="ECO:0000313" key="13">
    <source>
        <dbReference type="Proteomes" id="UP000250572"/>
    </source>
</evidence>
<evidence type="ECO:0000256" key="4">
    <source>
        <dbReference type="ARBA" id="ARBA00022900"/>
    </source>
</evidence>
<keyword evidence="2" id="KW-0646">Protease inhibitor</keyword>
<dbReference type="FunFam" id="4.10.410.10:FF:000004">
    <property type="entry name" value="Tissue factor pathway inhibitor"/>
    <property type="match status" value="1"/>
</dbReference>
<dbReference type="PANTHER" id="PTHR47247:SF1">
    <property type="entry name" value="KUNITZ-TYPE PROTEASE INHIBITOR 2"/>
    <property type="match status" value="1"/>
</dbReference>
<keyword evidence="13" id="KW-1185">Reference proteome</keyword>
<dbReference type="InterPro" id="IPR011106">
    <property type="entry name" value="MANSC_N"/>
</dbReference>
<feature type="domain" description="BPTI/Kunitz inhibitor" evidence="11">
    <location>
        <begin position="140"/>
        <end position="190"/>
    </location>
</feature>
<evidence type="ECO:0000256" key="8">
    <source>
        <dbReference type="SAM" id="MobiDB-lite"/>
    </source>
</evidence>
<keyword evidence="7" id="KW-0325">Glycoprotein</keyword>
<gene>
    <name evidence="12" type="ORF">CCH79_00020718</name>
</gene>
<dbReference type="InterPro" id="IPR036880">
    <property type="entry name" value="Kunitz_BPTI_sf"/>
</dbReference>
<evidence type="ECO:0000259" key="11">
    <source>
        <dbReference type="PROSITE" id="PS50279"/>
    </source>
</evidence>
<dbReference type="STRING" id="33528.ENSGAFP00000030623"/>
<evidence type="ECO:0000256" key="1">
    <source>
        <dbReference type="ARBA" id="ARBA00004370"/>
    </source>
</evidence>
<dbReference type="GO" id="GO:0016020">
    <property type="term" value="C:membrane"/>
    <property type="evidence" value="ECO:0007669"/>
    <property type="project" value="UniProtKB-SubCell"/>
</dbReference>
<protein>
    <recommendedName>
        <fullName evidence="11">BPTI/Kunitz inhibitor domain-containing protein</fullName>
    </recommendedName>
</protein>
<dbReference type="Gene3D" id="4.10.410.10">
    <property type="entry name" value="Pancreatic trypsin inhibitor Kunitz domain"/>
    <property type="match status" value="3"/>
</dbReference>
<keyword evidence="3 10" id="KW-0732">Signal</keyword>
<dbReference type="SUPFAM" id="SSF57362">
    <property type="entry name" value="BPTI-like"/>
    <property type="match status" value="3"/>
</dbReference>
<keyword evidence="4" id="KW-0722">Serine protease inhibitor</keyword>
<dbReference type="InterPro" id="IPR013980">
    <property type="entry name" value="MANSC_dom"/>
</dbReference>
<proteinExistence type="predicted"/>
<evidence type="ECO:0000313" key="12">
    <source>
        <dbReference type="EMBL" id="PWA30566.1"/>
    </source>
</evidence>
<evidence type="ECO:0000256" key="3">
    <source>
        <dbReference type="ARBA" id="ARBA00022729"/>
    </source>
</evidence>
<keyword evidence="9" id="KW-1133">Transmembrane helix</keyword>
<feature type="transmembrane region" description="Helical" evidence="9">
    <location>
        <begin position="383"/>
        <end position="407"/>
    </location>
</feature>
<dbReference type="SMART" id="SM00131">
    <property type="entry name" value="KU"/>
    <property type="match status" value="3"/>
</dbReference>
<dbReference type="GO" id="GO:0004867">
    <property type="term" value="F:serine-type endopeptidase inhibitor activity"/>
    <property type="evidence" value="ECO:0007669"/>
    <property type="project" value="UniProtKB-KW"/>
</dbReference>
<feature type="domain" description="BPTI/Kunitz inhibitor" evidence="11">
    <location>
        <begin position="247"/>
        <end position="297"/>
    </location>
</feature>
<name>A0A315W3L6_GAMAF</name>
<dbReference type="PROSITE" id="PS00280">
    <property type="entry name" value="BPTI_KUNITZ_1"/>
    <property type="match status" value="3"/>
</dbReference>
<dbReference type="InterPro" id="IPR020901">
    <property type="entry name" value="Prtase_inh_Kunz-CS"/>
</dbReference>
<evidence type="ECO:0000256" key="7">
    <source>
        <dbReference type="ARBA" id="ARBA00023180"/>
    </source>
</evidence>
<dbReference type="EMBL" id="NHOQ01000359">
    <property type="protein sequence ID" value="PWA30566.1"/>
    <property type="molecule type" value="Genomic_DNA"/>
</dbReference>
<sequence>MFTLKFLLLCFLVQLGRAQTCDWDQSTDPNQSLDPDSLAAGARYLGQTREVRNQESCRAACCEEAGCDLAVIGQPADGGMQCMLVSCGPAGCSLQQNSHSQFQVFRKKQQRQAEQEAPTGRHVVPLLEAGEPRGNNSDICRLPQKTGPCRGAFSRFFYNVTDQTCTSFIYGGCQSNGNNFESQEECNNTCSGVTGKIRSLAGQPSETRNRSVLLEEVQISAPEPAPKAPRMAQLKSEISADQFAELCEAEYEQGPCRASIKRWYYNKETGICQTFYYGGCQGNKNNYMNEDKCKSTCTGVSVLPSSKKIPEDDADRCSLSRQTGMCRGAFRMFYFDSDAASCKTFIYGGCGGNDNRFESEEDCMSACGGAGRRNGHNETRSRWTAAFFLFVTLAIISALLLATLVIMTARRRRQFRRYSSISDKRGLIGSELSSQDSLSVPESPKPEPKA</sequence>
<feature type="signal peptide" evidence="10">
    <location>
        <begin position="1"/>
        <end position="18"/>
    </location>
</feature>
<evidence type="ECO:0000256" key="9">
    <source>
        <dbReference type="SAM" id="Phobius"/>
    </source>
</evidence>
<comment type="caution">
    <text evidence="12">The sequence shown here is derived from an EMBL/GenBank/DDBJ whole genome shotgun (WGS) entry which is preliminary data.</text>
</comment>
<dbReference type="PANTHER" id="PTHR47247">
    <property type="entry name" value="KUNITZ-TYPE PROTEASE INHIBITOR 2"/>
    <property type="match status" value="1"/>
</dbReference>
<feature type="region of interest" description="Disordered" evidence="8">
    <location>
        <begin position="108"/>
        <end position="130"/>
    </location>
</feature>
<keyword evidence="9" id="KW-0812">Transmembrane</keyword>
<keyword evidence="6" id="KW-1015">Disulfide bond</keyword>
<comment type="subcellular location">
    <subcellularLocation>
        <location evidence="1">Membrane</location>
    </subcellularLocation>
</comment>
<reference evidence="12 13" key="1">
    <citation type="journal article" date="2018" name="G3 (Bethesda)">
        <title>A High-Quality Reference Genome for the Invasive Mosquitofish Gambusia affinis Using a Chicago Library.</title>
        <authorList>
            <person name="Hoffberg S.L."/>
            <person name="Troendle N.J."/>
            <person name="Glenn T.C."/>
            <person name="Mahmud O."/>
            <person name="Louha S."/>
            <person name="Chalopin D."/>
            <person name="Bennetzen J.L."/>
            <person name="Mauricio R."/>
        </authorList>
    </citation>
    <scope>NUCLEOTIDE SEQUENCE [LARGE SCALE GENOMIC DNA]</scope>
    <source>
        <strain evidence="12">NE01/NJP1002.9</strain>
        <tissue evidence="12">Muscle</tissue>
    </source>
</reference>